<reference evidence="1" key="1">
    <citation type="submission" date="2015-04" db="EMBL/GenBank/DDBJ databases">
        <title>The genome sequence of the plant pathogenic Rhizarian Plasmodiophora brassicae reveals insights in its biotrophic life cycle and the origin of chitin synthesis.</title>
        <authorList>
            <person name="Schwelm A."/>
            <person name="Fogelqvist J."/>
            <person name="Knaust A."/>
            <person name="Julke S."/>
            <person name="Lilja T."/>
            <person name="Dhandapani V."/>
            <person name="Bonilla-Rosso G."/>
            <person name="Karlsson M."/>
            <person name="Shevchenko A."/>
            <person name="Choi S.R."/>
            <person name="Kim H.G."/>
            <person name="Park J.Y."/>
            <person name="Lim Y.P."/>
            <person name="Ludwig-Muller J."/>
            <person name="Dixelius C."/>
        </authorList>
    </citation>
    <scope>NUCLEOTIDE SEQUENCE</scope>
    <source>
        <tissue evidence="1">Potato root galls</tissue>
    </source>
</reference>
<proteinExistence type="predicted"/>
<dbReference type="EMBL" id="HACM01012470">
    <property type="protein sequence ID" value="CRZ12912.1"/>
    <property type="molecule type" value="Transcribed_RNA"/>
</dbReference>
<dbReference type="AlphaFoldDB" id="A0A0H5RHA4"/>
<accession>A0A0H5RHA4</accession>
<feature type="non-terminal residue" evidence="1">
    <location>
        <position position="129"/>
    </location>
</feature>
<protein>
    <submittedName>
        <fullName evidence="1">Uncharacterized protein</fullName>
    </submittedName>
</protein>
<name>A0A0H5RHA4_9EUKA</name>
<evidence type="ECO:0000313" key="1">
    <source>
        <dbReference type="EMBL" id="CRZ12912.1"/>
    </source>
</evidence>
<sequence length="129" mass="14403">MLSVDPNRRPTTTVMLQSPLLHRPVRCVLDRYTMEYGGNEHCPEMNSLQKQIEILGLSHIFQANIRLKSYLTPFDPNNDSVVDHAEIAKKPVKLALADGESLKSEPDTGCSDVNQYSDAEDVAVLLSYS</sequence>
<organism evidence="1">
    <name type="scientific">Spongospora subterranea</name>
    <dbReference type="NCBI Taxonomy" id="70186"/>
    <lineage>
        <taxon>Eukaryota</taxon>
        <taxon>Sar</taxon>
        <taxon>Rhizaria</taxon>
        <taxon>Endomyxa</taxon>
        <taxon>Phytomyxea</taxon>
        <taxon>Plasmodiophorida</taxon>
        <taxon>Plasmodiophoridae</taxon>
        <taxon>Spongospora</taxon>
    </lineage>
</organism>